<reference evidence="9" key="2">
    <citation type="journal article" date="2022" name="Microbiol. Resour. Announc.">
        <title>Metagenome Sequencing to Explore Phylogenomics of Terrestrial Cyanobacteria.</title>
        <authorList>
            <person name="Ward R.D."/>
            <person name="Stajich J.E."/>
            <person name="Johansen J.R."/>
            <person name="Huntemann M."/>
            <person name="Clum A."/>
            <person name="Foster B."/>
            <person name="Foster B."/>
            <person name="Roux S."/>
            <person name="Palaniappan K."/>
            <person name="Varghese N."/>
            <person name="Mukherjee S."/>
            <person name="Reddy T.B.K."/>
            <person name="Daum C."/>
            <person name="Copeland A."/>
            <person name="Chen I.A."/>
            <person name="Ivanova N.N."/>
            <person name="Kyrpides N.C."/>
            <person name="Shapiro N."/>
            <person name="Eloe-Fadrosh E.A."/>
            <person name="Pietrasiak N."/>
        </authorList>
    </citation>
    <scope>NUCLEOTIDE SEQUENCE</scope>
    <source>
        <strain evidence="9">UHER 2000/2452</strain>
    </source>
</reference>
<dbReference type="GO" id="GO:0006865">
    <property type="term" value="P:amino acid transport"/>
    <property type="evidence" value="ECO:0007669"/>
    <property type="project" value="TreeGrafter"/>
</dbReference>
<name>A0A951Q7G9_9CYAN</name>
<keyword evidence="5 7" id="KW-1133">Transmembrane helix</keyword>
<protein>
    <submittedName>
        <fullName evidence="9">Amino acid ABC transporter permease</fullName>
    </submittedName>
</protein>
<dbReference type="CDD" id="cd06261">
    <property type="entry name" value="TM_PBP2"/>
    <property type="match status" value="1"/>
</dbReference>
<evidence type="ECO:0000313" key="9">
    <source>
        <dbReference type="EMBL" id="MBW4658182.1"/>
    </source>
</evidence>
<keyword evidence="6 7" id="KW-0472">Membrane</keyword>
<comment type="caution">
    <text evidence="9">The sequence shown here is derived from an EMBL/GenBank/DDBJ whole genome shotgun (WGS) entry which is preliminary data.</text>
</comment>
<dbReference type="PANTHER" id="PTHR30614">
    <property type="entry name" value="MEMBRANE COMPONENT OF AMINO ACID ABC TRANSPORTER"/>
    <property type="match status" value="1"/>
</dbReference>
<evidence type="ECO:0000256" key="2">
    <source>
        <dbReference type="ARBA" id="ARBA00022448"/>
    </source>
</evidence>
<dbReference type="AlphaFoldDB" id="A0A951Q7G9"/>
<feature type="transmembrane region" description="Helical" evidence="7">
    <location>
        <begin position="14"/>
        <end position="45"/>
    </location>
</feature>
<feature type="transmembrane region" description="Helical" evidence="7">
    <location>
        <begin position="134"/>
        <end position="161"/>
    </location>
</feature>
<evidence type="ECO:0000256" key="7">
    <source>
        <dbReference type="RuleBase" id="RU363032"/>
    </source>
</evidence>
<keyword evidence="4 7" id="KW-0812">Transmembrane</keyword>
<dbReference type="Gene3D" id="1.10.3720.10">
    <property type="entry name" value="MetI-like"/>
    <property type="match status" value="1"/>
</dbReference>
<dbReference type="NCBIfam" id="TIGR01726">
    <property type="entry name" value="HEQRo_perm_3TM"/>
    <property type="match status" value="1"/>
</dbReference>
<reference evidence="9" key="1">
    <citation type="submission" date="2021-05" db="EMBL/GenBank/DDBJ databases">
        <authorList>
            <person name="Pietrasiak N."/>
            <person name="Ward R."/>
            <person name="Stajich J.E."/>
            <person name="Kurbessoian T."/>
        </authorList>
    </citation>
    <scope>NUCLEOTIDE SEQUENCE</scope>
    <source>
        <strain evidence="9">UHER 2000/2452</strain>
    </source>
</reference>
<dbReference type="InterPro" id="IPR010065">
    <property type="entry name" value="AA_ABC_transptr_permease_3TM"/>
</dbReference>
<dbReference type="Pfam" id="PF00528">
    <property type="entry name" value="BPD_transp_1"/>
    <property type="match status" value="1"/>
</dbReference>
<organism evidence="9 10">
    <name type="scientific">Drouetiella hepatica Uher 2000/2452</name>
    <dbReference type="NCBI Taxonomy" id="904376"/>
    <lineage>
        <taxon>Bacteria</taxon>
        <taxon>Bacillati</taxon>
        <taxon>Cyanobacteriota</taxon>
        <taxon>Cyanophyceae</taxon>
        <taxon>Oculatellales</taxon>
        <taxon>Oculatellaceae</taxon>
        <taxon>Drouetiella</taxon>
    </lineage>
</organism>
<feature type="domain" description="ABC transmembrane type-1" evidence="8">
    <location>
        <begin position="21"/>
        <end position="209"/>
    </location>
</feature>
<dbReference type="PANTHER" id="PTHR30614:SF35">
    <property type="entry name" value="ABC TRANSPORTER PERMEASE PROTEIN"/>
    <property type="match status" value="1"/>
</dbReference>
<dbReference type="InterPro" id="IPR043429">
    <property type="entry name" value="ArtM/GltK/GlnP/TcyL/YhdX-like"/>
</dbReference>
<evidence type="ECO:0000259" key="8">
    <source>
        <dbReference type="PROSITE" id="PS50928"/>
    </source>
</evidence>
<dbReference type="EMBL" id="JAHHHD010000004">
    <property type="protein sequence ID" value="MBW4658182.1"/>
    <property type="molecule type" value="Genomic_DNA"/>
</dbReference>
<comment type="subcellular location">
    <subcellularLocation>
        <location evidence="1 7">Cell membrane</location>
        <topology evidence="1 7">Multi-pass membrane protein</topology>
    </subcellularLocation>
</comment>
<sequence>MGYAFDFSVIRDNIGLFVAGALLTFRVSLIAIAFGLILGIIGALFRTSGNRILNAVTLAYVEVIRNTPFLIQLFFIFFGLPKLGIRLNAEQAAILSLAINFGAYSTEIVRAGVESIPKGQIEAAMALGFKPLKIFRYIILTPALSNIYTALTGQVILAVLFTSVVSQIATEDLTFAGDFLNSRTFRSFEIYFTVCLFYLAIVWIIKGFAYWIERRFFEFAKYSRR</sequence>
<dbReference type="InterPro" id="IPR000515">
    <property type="entry name" value="MetI-like"/>
</dbReference>
<gene>
    <name evidence="9" type="ORF">KME15_05875</name>
</gene>
<evidence type="ECO:0000256" key="6">
    <source>
        <dbReference type="ARBA" id="ARBA00023136"/>
    </source>
</evidence>
<dbReference type="PROSITE" id="PS50928">
    <property type="entry name" value="ABC_TM1"/>
    <property type="match status" value="1"/>
</dbReference>
<evidence type="ECO:0000256" key="1">
    <source>
        <dbReference type="ARBA" id="ARBA00004651"/>
    </source>
</evidence>
<evidence type="ECO:0000256" key="5">
    <source>
        <dbReference type="ARBA" id="ARBA00022989"/>
    </source>
</evidence>
<evidence type="ECO:0000313" key="10">
    <source>
        <dbReference type="Proteomes" id="UP000757435"/>
    </source>
</evidence>
<dbReference type="GO" id="GO:0022857">
    <property type="term" value="F:transmembrane transporter activity"/>
    <property type="evidence" value="ECO:0007669"/>
    <property type="project" value="InterPro"/>
</dbReference>
<dbReference type="SUPFAM" id="SSF161098">
    <property type="entry name" value="MetI-like"/>
    <property type="match status" value="1"/>
</dbReference>
<comment type="similarity">
    <text evidence="7">Belongs to the binding-protein-dependent transport system permease family.</text>
</comment>
<dbReference type="GO" id="GO:0043190">
    <property type="term" value="C:ATP-binding cassette (ABC) transporter complex"/>
    <property type="evidence" value="ECO:0007669"/>
    <property type="project" value="InterPro"/>
</dbReference>
<keyword evidence="2 7" id="KW-0813">Transport</keyword>
<keyword evidence="3" id="KW-1003">Cell membrane</keyword>
<accession>A0A951Q7G9</accession>
<proteinExistence type="inferred from homology"/>
<evidence type="ECO:0000256" key="4">
    <source>
        <dbReference type="ARBA" id="ARBA00022692"/>
    </source>
</evidence>
<dbReference type="Proteomes" id="UP000757435">
    <property type="component" value="Unassembled WGS sequence"/>
</dbReference>
<evidence type="ECO:0000256" key="3">
    <source>
        <dbReference type="ARBA" id="ARBA00022475"/>
    </source>
</evidence>
<dbReference type="InterPro" id="IPR035906">
    <property type="entry name" value="MetI-like_sf"/>
</dbReference>
<feature type="transmembrane region" description="Helical" evidence="7">
    <location>
        <begin position="190"/>
        <end position="212"/>
    </location>
</feature>